<dbReference type="Pfam" id="PF10694">
    <property type="entry name" value="DUF2500"/>
    <property type="match status" value="1"/>
</dbReference>
<dbReference type="InterPro" id="IPR019635">
    <property type="entry name" value="DUF2500"/>
</dbReference>
<sequence>MLPSYNYSTLYYITFQLEDGEQLEFSVTAVEYEELQEGQLGKISYQGNRFLGFEIIAEKE</sequence>
<proteinExistence type="predicted"/>
<accession>A0A645G103</accession>
<organism evidence="1">
    <name type="scientific">bioreactor metagenome</name>
    <dbReference type="NCBI Taxonomy" id="1076179"/>
    <lineage>
        <taxon>unclassified sequences</taxon>
        <taxon>metagenomes</taxon>
        <taxon>ecological metagenomes</taxon>
    </lineage>
</organism>
<reference evidence="1" key="1">
    <citation type="submission" date="2019-08" db="EMBL/GenBank/DDBJ databases">
        <authorList>
            <person name="Kucharzyk K."/>
            <person name="Murdoch R.W."/>
            <person name="Higgins S."/>
            <person name="Loffler F."/>
        </authorList>
    </citation>
    <scope>NUCLEOTIDE SEQUENCE</scope>
</reference>
<protein>
    <recommendedName>
        <fullName evidence="2">DUF2500 domain-containing protein</fullName>
    </recommendedName>
</protein>
<name>A0A645G103_9ZZZZ</name>
<evidence type="ECO:0000313" key="1">
    <source>
        <dbReference type="EMBL" id="MPN19836.1"/>
    </source>
</evidence>
<gene>
    <name evidence="1" type="ORF">SDC9_167208</name>
</gene>
<dbReference type="AlphaFoldDB" id="A0A645G103"/>
<dbReference type="Gene3D" id="2.40.50.660">
    <property type="match status" value="1"/>
</dbReference>
<dbReference type="EMBL" id="VSSQ01067451">
    <property type="protein sequence ID" value="MPN19836.1"/>
    <property type="molecule type" value="Genomic_DNA"/>
</dbReference>
<evidence type="ECO:0008006" key="2">
    <source>
        <dbReference type="Google" id="ProtNLM"/>
    </source>
</evidence>
<comment type="caution">
    <text evidence="1">The sequence shown here is derived from an EMBL/GenBank/DDBJ whole genome shotgun (WGS) entry which is preliminary data.</text>
</comment>